<dbReference type="EMBL" id="PDNU01000040">
    <property type="protein sequence ID" value="PHK93604.1"/>
    <property type="molecule type" value="Genomic_DNA"/>
</dbReference>
<proteinExistence type="predicted"/>
<dbReference type="Proteomes" id="UP000223527">
    <property type="component" value="Unassembled WGS sequence"/>
</dbReference>
<dbReference type="RefSeq" id="WP_099096852.1">
    <property type="nucleotide sequence ID" value="NZ_PDNU01000040.1"/>
</dbReference>
<sequence length="81" mass="8994">MIDMEHPQTLAHLRIQAAQALLLDALQERPAPSRSTILEALMEVDAAERLMALGCAPAEEEIEMDDDSDDTRLLRLVQPAE</sequence>
<gene>
    <name evidence="1" type="ORF">CR162_17640</name>
</gene>
<dbReference type="OrthoDB" id="9884458at2"/>
<protein>
    <submittedName>
        <fullName evidence="1">Uncharacterized protein</fullName>
    </submittedName>
</protein>
<evidence type="ECO:0000313" key="2">
    <source>
        <dbReference type="Proteomes" id="UP000223527"/>
    </source>
</evidence>
<keyword evidence="2" id="KW-1185">Reference proteome</keyword>
<reference evidence="1 2" key="1">
    <citation type="submission" date="2017-10" db="EMBL/GenBank/DDBJ databases">
        <authorList>
            <person name="Banno H."/>
            <person name="Chua N.-H."/>
        </authorList>
    </citation>
    <scope>NUCLEOTIDE SEQUENCE [LARGE SCALE GENOMIC DNA]</scope>
    <source>
        <strain evidence="1 2">YW11</strain>
    </source>
</reference>
<name>A0A2C7A974_9PROT</name>
<accession>A0A2C7A974</accession>
<dbReference type="AlphaFoldDB" id="A0A2C7A974"/>
<evidence type="ECO:0000313" key="1">
    <source>
        <dbReference type="EMBL" id="PHK93604.1"/>
    </source>
</evidence>
<comment type="caution">
    <text evidence="1">The sequence shown here is derived from an EMBL/GenBank/DDBJ whole genome shotgun (WGS) entry which is preliminary data.</text>
</comment>
<organism evidence="1 2">
    <name type="scientific">Teichococcus rhizosphaerae</name>
    <dbReference type="NCBI Taxonomy" id="1335062"/>
    <lineage>
        <taxon>Bacteria</taxon>
        <taxon>Pseudomonadati</taxon>
        <taxon>Pseudomonadota</taxon>
        <taxon>Alphaproteobacteria</taxon>
        <taxon>Acetobacterales</taxon>
        <taxon>Roseomonadaceae</taxon>
        <taxon>Roseomonas</taxon>
    </lineage>
</organism>